<comment type="caution">
    <text evidence="2">The sequence shown here is derived from an EMBL/GenBank/DDBJ whole genome shotgun (WGS) entry which is preliminary data.</text>
</comment>
<accession>A0A540X1V6</accession>
<proteinExistence type="predicted"/>
<evidence type="ECO:0008006" key="4">
    <source>
        <dbReference type="Google" id="ProtNLM"/>
    </source>
</evidence>
<reference evidence="2 3" key="1">
    <citation type="submission" date="2019-06" db="EMBL/GenBank/DDBJ databases">
        <authorList>
            <person name="Livingstone P."/>
            <person name="Whitworth D."/>
        </authorList>
    </citation>
    <scope>NUCLEOTIDE SEQUENCE [LARGE SCALE GENOMIC DNA]</scope>
    <source>
        <strain evidence="2 3">AM401</strain>
    </source>
</reference>
<evidence type="ECO:0000256" key="1">
    <source>
        <dbReference type="SAM" id="MobiDB-lite"/>
    </source>
</evidence>
<dbReference type="AlphaFoldDB" id="A0A540X1V6"/>
<name>A0A540X1V6_9BACT</name>
<evidence type="ECO:0000313" key="3">
    <source>
        <dbReference type="Proteomes" id="UP000315369"/>
    </source>
</evidence>
<evidence type="ECO:0000313" key="2">
    <source>
        <dbReference type="EMBL" id="TQF15231.1"/>
    </source>
</evidence>
<feature type="region of interest" description="Disordered" evidence="1">
    <location>
        <begin position="139"/>
        <end position="189"/>
    </location>
</feature>
<dbReference type="PROSITE" id="PS51257">
    <property type="entry name" value="PROKAR_LIPOPROTEIN"/>
    <property type="match status" value="1"/>
</dbReference>
<dbReference type="RefSeq" id="WP_141643094.1">
    <property type="nucleotide sequence ID" value="NZ_VIFM01000048.1"/>
</dbReference>
<organism evidence="2 3">
    <name type="scientific">Myxococcus llanfairpwllgwyngyllgogerychwyrndrobwllllantysiliogogogochensis</name>
    <dbReference type="NCBI Taxonomy" id="2590453"/>
    <lineage>
        <taxon>Bacteria</taxon>
        <taxon>Pseudomonadati</taxon>
        <taxon>Myxococcota</taxon>
        <taxon>Myxococcia</taxon>
        <taxon>Myxococcales</taxon>
        <taxon>Cystobacterineae</taxon>
        <taxon>Myxococcaceae</taxon>
        <taxon>Myxococcus</taxon>
    </lineage>
</organism>
<dbReference type="Proteomes" id="UP000315369">
    <property type="component" value="Unassembled WGS sequence"/>
</dbReference>
<gene>
    <name evidence="2" type="ORF">FJV41_14655</name>
</gene>
<protein>
    <recommendedName>
        <fullName evidence="4">Lipoprotein</fullName>
    </recommendedName>
</protein>
<dbReference type="OrthoDB" id="5383382at2"/>
<keyword evidence="3" id="KW-1185">Reference proteome</keyword>
<dbReference type="EMBL" id="VIFM01000048">
    <property type="protein sequence ID" value="TQF15231.1"/>
    <property type="molecule type" value="Genomic_DNA"/>
</dbReference>
<sequence length="189" mass="20399">MRRLLVPWLLLVAGCPRAMPPRPIDVDPALRFPEFFAQPARGMEDSGSALELDGVVLKALMLAANDFLPSGNQGKHCWERQDARLFRFIREGDIIFIRMDVDPSACDGKVLPLDSGAAYAVHVDGRILRRVFDGEPGSGMDLESLDAGTREDAGPLTVDAPVGSTWGAPSDTTPARWLDGGVLDAGTSR</sequence>